<evidence type="ECO:0000313" key="3">
    <source>
        <dbReference type="Proteomes" id="UP000712600"/>
    </source>
</evidence>
<comment type="caution">
    <text evidence="2">The sequence shown here is derived from an EMBL/GenBank/DDBJ whole genome shotgun (WGS) entry which is preliminary data.</text>
</comment>
<keyword evidence="1" id="KW-0378">Hydrolase</keyword>
<evidence type="ECO:0008006" key="4">
    <source>
        <dbReference type="Google" id="ProtNLM"/>
    </source>
</evidence>
<dbReference type="Gene3D" id="3.20.20.300">
    <property type="entry name" value="Glycoside hydrolase, family 3, N-terminal domain"/>
    <property type="match status" value="1"/>
</dbReference>
<dbReference type="InterPro" id="IPR036881">
    <property type="entry name" value="Glyco_hydro_3_C_sf"/>
</dbReference>
<dbReference type="Proteomes" id="UP000712600">
    <property type="component" value="Unassembled WGS sequence"/>
</dbReference>
<sequence length="146" mass="16226">MLACIDMIMVPFQYKEFLEGLTKLMNSGYIPMSRIDDAVRRVLRVKLSIGLFENPLAEETLAAEFGSEAHREVAREAVRKSMVLLKNGKTNVDTVIPLQRNVKKIVVAGAHANNMGWQCGGFTLTWQGFNGTGENIGRNKAMQLPT</sequence>
<proteinExistence type="predicted"/>
<gene>
    <name evidence="2" type="ORF">F2Q69_00023894</name>
</gene>
<dbReference type="AlphaFoldDB" id="A0A8S9Q509"/>
<protein>
    <recommendedName>
        <fullName evidence="4">Glycoside hydrolase family 3 C-terminal domain-containing protein</fullName>
    </recommendedName>
</protein>
<dbReference type="SUPFAM" id="SSF51445">
    <property type="entry name" value="(Trans)glycosidases"/>
    <property type="match status" value="1"/>
</dbReference>
<accession>A0A8S9Q509</accession>
<organism evidence="2 3">
    <name type="scientific">Brassica cretica</name>
    <name type="common">Mustard</name>
    <dbReference type="NCBI Taxonomy" id="69181"/>
    <lineage>
        <taxon>Eukaryota</taxon>
        <taxon>Viridiplantae</taxon>
        <taxon>Streptophyta</taxon>
        <taxon>Embryophyta</taxon>
        <taxon>Tracheophyta</taxon>
        <taxon>Spermatophyta</taxon>
        <taxon>Magnoliopsida</taxon>
        <taxon>eudicotyledons</taxon>
        <taxon>Gunneridae</taxon>
        <taxon>Pentapetalae</taxon>
        <taxon>rosids</taxon>
        <taxon>malvids</taxon>
        <taxon>Brassicales</taxon>
        <taxon>Brassicaceae</taxon>
        <taxon>Brassiceae</taxon>
        <taxon>Brassica</taxon>
    </lineage>
</organism>
<dbReference type="GO" id="GO:0009251">
    <property type="term" value="P:glucan catabolic process"/>
    <property type="evidence" value="ECO:0007669"/>
    <property type="project" value="TreeGrafter"/>
</dbReference>
<reference evidence="2" key="1">
    <citation type="submission" date="2019-12" db="EMBL/GenBank/DDBJ databases">
        <title>Genome sequencing and annotation of Brassica cretica.</title>
        <authorList>
            <person name="Studholme D.J."/>
            <person name="Sarris P."/>
        </authorList>
    </citation>
    <scope>NUCLEOTIDE SEQUENCE</scope>
    <source>
        <strain evidence="2">PFS-109/04</strain>
        <tissue evidence="2">Leaf</tissue>
    </source>
</reference>
<dbReference type="EMBL" id="QGKX02001290">
    <property type="protein sequence ID" value="KAF3536021.1"/>
    <property type="molecule type" value="Genomic_DNA"/>
</dbReference>
<evidence type="ECO:0000256" key="1">
    <source>
        <dbReference type="ARBA" id="ARBA00022801"/>
    </source>
</evidence>
<dbReference type="InterPro" id="IPR017853">
    <property type="entry name" value="GH"/>
</dbReference>
<dbReference type="Gene3D" id="3.40.50.1700">
    <property type="entry name" value="Glycoside hydrolase family 3 C-terminal domain"/>
    <property type="match status" value="1"/>
</dbReference>
<dbReference type="InterPro" id="IPR036962">
    <property type="entry name" value="Glyco_hydro_3_N_sf"/>
</dbReference>
<dbReference type="GO" id="GO:0008422">
    <property type="term" value="F:beta-glucosidase activity"/>
    <property type="evidence" value="ECO:0007669"/>
    <property type="project" value="TreeGrafter"/>
</dbReference>
<dbReference type="InterPro" id="IPR051915">
    <property type="entry name" value="Cellulose_Degrad_GH3"/>
</dbReference>
<feature type="non-terminal residue" evidence="2">
    <location>
        <position position="1"/>
    </location>
</feature>
<dbReference type="PANTHER" id="PTHR30620:SF90">
    <property type="entry name" value="BETA-D-GLUCAN EXOHYDROLASE-LIKE PROTEIN"/>
    <property type="match status" value="1"/>
</dbReference>
<dbReference type="SUPFAM" id="SSF52279">
    <property type="entry name" value="Beta-D-glucan exohydrolase, C-terminal domain"/>
    <property type="match status" value="1"/>
</dbReference>
<evidence type="ECO:0000313" key="2">
    <source>
        <dbReference type="EMBL" id="KAF3536021.1"/>
    </source>
</evidence>
<dbReference type="PANTHER" id="PTHR30620">
    <property type="entry name" value="PERIPLASMIC BETA-GLUCOSIDASE-RELATED"/>
    <property type="match status" value="1"/>
</dbReference>
<name>A0A8S9Q509_BRACR</name>